<protein>
    <submittedName>
        <fullName evidence="1">Uncharacterized protein</fullName>
    </submittedName>
</protein>
<dbReference type="OrthoDB" id="3267861at2759"/>
<sequence length="109" mass="12777">VLLEWNKTFEYEHKRVVEKVQRPRCQGVCFRGKAPGSTCRFGYSHEIEQRCGFDIDSNSIIFPVLEPDINYHNPYIIVFTRHNHDLKCFLSGKAAEAAMFYISDYLEKL</sequence>
<dbReference type="EMBL" id="ML179193">
    <property type="protein sequence ID" value="THU95726.1"/>
    <property type="molecule type" value="Genomic_DNA"/>
</dbReference>
<gene>
    <name evidence="1" type="ORF">K435DRAFT_585876</name>
</gene>
<feature type="non-terminal residue" evidence="1">
    <location>
        <position position="109"/>
    </location>
</feature>
<evidence type="ECO:0000313" key="2">
    <source>
        <dbReference type="Proteomes" id="UP000297245"/>
    </source>
</evidence>
<keyword evidence="2" id="KW-1185">Reference proteome</keyword>
<dbReference type="Proteomes" id="UP000297245">
    <property type="component" value="Unassembled WGS sequence"/>
</dbReference>
<accession>A0A4S8M0Z4</accession>
<feature type="non-terminal residue" evidence="1">
    <location>
        <position position="1"/>
    </location>
</feature>
<proteinExistence type="predicted"/>
<evidence type="ECO:0000313" key="1">
    <source>
        <dbReference type="EMBL" id="THU95726.1"/>
    </source>
</evidence>
<organism evidence="1 2">
    <name type="scientific">Dendrothele bispora (strain CBS 962.96)</name>
    <dbReference type="NCBI Taxonomy" id="1314807"/>
    <lineage>
        <taxon>Eukaryota</taxon>
        <taxon>Fungi</taxon>
        <taxon>Dikarya</taxon>
        <taxon>Basidiomycota</taxon>
        <taxon>Agaricomycotina</taxon>
        <taxon>Agaricomycetes</taxon>
        <taxon>Agaricomycetidae</taxon>
        <taxon>Agaricales</taxon>
        <taxon>Agaricales incertae sedis</taxon>
        <taxon>Dendrothele</taxon>
    </lineage>
</organism>
<dbReference type="AlphaFoldDB" id="A0A4S8M0Z4"/>
<reference evidence="1 2" key="1">
    <citation type="journal article" date="2019" name="Nat. Ecol. Evol.">
        <title>Megaphylogeny resolves global patterns of mushroom evolution.</title>
        <authorList>
            <person name="Varga T."/>
            <person name="Krizsan K."/>
            <person name="Foldi C."/>
            <person name="Dima B."/>
            <person name="Sanchez-Garcia M."/>
            <person name="Sanchez-Ramirez S."/>
            <person name="Szollosi G.J."/>
            <person name="Szarkandi J.G."/>
            <person name="Papp V."/>
            <person name="Albert L."/>
            <person name="Andreopoulos W."/>
            <person name="Angelini C."/>
            <person name="Antonin V."/>
            <person name="Barry K.W."/>
            <person name="Bougher N.L."/>
            <person name="Buchanan P."/>
            <person name="Buyck B."/>
            <person name="Bense V."/>
            <person name="Catcheside P."/>
            <person name="Chovatia M."/>
            <person name="Cooper J."/>
            <person name="Damon W."/>
            <person name="Desjardin D."/>
            <person name="Finy P."/>
            <person name="Geml J."/>
            <person name="Haridas S."/>
            <person name="Hughes K."/>
            <person name="Justo A."/>
            <person name="Karasinski D."/>
            <person name="Kautmanova I."/>
            <person name="Kiss B."/>
            <person name="Kocsube S."/>
            <person name="Kotiranta H."/>
            <person name="LaButti K.M."/>
            <person name="Lechner B.E."/>
            <person name="Liimatainen K."/>
            <person name="Lipzen A."/>
            <person name="Lukacs Z."/>
            <person name="Mihaltcheva S."/>
            <person name="Morgado L.N."/>
            <person name="Niskanen T."/>
            <person name="Noordeloos M.E."/>
            <person name="Ohm R.A."/>
            <person name="Ortiz-Santana B."/>
            <person name="Ovrebo C."/>
            <person name="Racz N."/>
            <person name="Riley R."/>
            <person name="Savchenko A."/>
            <person name="Shiryaev A."/>
            <person name="Soop K."/>
            <person name="Spirin V."/>
            <person name="Szebenyi C."/>
            <person name="Tomsovsky M."/>
            <person name="Tulloss R.E."/>
            <person name="Uehling J."/>
            <person name="Grigoriev I.V."/>
            <person name="Vagvolgyi C."/>
            <person name="Papp T."/>
            <person name="Martin F.M."/>
            <person name="Miettinen O."/>
            <person name="Hibbett D.S."/>
            <person name="Nagy L.G."/>
        </authorList>
    </citation>
    <scope>NUCLEOTIDE SEQUENCE [LARGE SCALE GENOMIC DNA]</scope>
    <source>
        <strain evidence="1 2">CBS 962.96</strain>
    </source>
</reference>
<name>A0A4S8M0Z4_DENBC</name>